<dbReference type="VEuPathDB" id="VectorBase:ISCP_029914"/>
<dbReference type="HOGENOM" id="CLU_021389_0_0_1"/>
<dbReference type="OrthoDB" id="6513042at2759"/>
<dbReference type="Pfam" id="PF05183">
    <property type="entry name" value="RdRP"/>
    <property type="match status" value="1"/>
</dbReference>
<dbReference type="GO" id="GO:0031380">
    <property type="term" value="C:nuclear RNA-directed RNA polymerase complex"/>
    <property type="evidence" value="ECO:0000318"/>
    <property type="project" value="GO_Central"/>
</dbReference>
<gene>
    <name evidence="3" type="ORF">IscW_ISCW008905</name>
</gene>
<reference evidence="4" key="2">
    <citation type="submission" date="2020-05" db="UniProtKB">
        <authorList>
            <consortium name="EnsemblMetazoa"/>
        </authorList>
    </citation>
    <scope>IDENTIFICATION</scope>
    <source>
        <strain evidence="4">wikel</strain>
    </source>
</reference>
<dbReference type="PANTHER" id="PTHR23079">
    <property type="entry name" value="RNA-DEPENDENT RNA POLYMERASE"/>
    <property type="match status" value="1"/>
</dbReference>
<dbReference type="EMBL" id="DS841100">
    <property type="protein sequence ID" value="EEC12910.1"/>
    <property type="molecule type" value="Genomic_DNA"/>
</dbReference>
<accession>B7Q238</accession>
<evidence type="ECO:0000259" key="2">
    <source>
        <dbReference type="Pfam" id="PF05183"/>
    </source>
</evidence>
<dbReference type="EMBL" id="ABJB010556957">
    <property type="status" value="NOT_ANNOTATED_CDS"/>
    <property type="molecule type" value="Genomic_DNA"/>
</dbReference>
<dbReference type="EMBL" id="ABJB010919715">
    <property type="status" value="NOT_ANNOTATED_CDS"/>
    <property type="molecule type" value="Genomic_DNA"/>
</dbReference>
<evidence type="ECO:0000313" key="5">
    <source>
        <dbReference type="Proteomes" id="UP000001555"/>
    </source>
</evidence>
<sequence>MAHSKPLTFSLHWNQEGWENPNTYTSACQRVFRMLERAHNLRVQTSEPLRKLNNGVYNDQTCQVLCTIQTSPFPDLEAYDVIRRHWCLAGKMPAFQGRLQWLVPDRNRGFRRGGTLYESIQLSSMSFGTFVGFGIFAESHKIDTITTFPGYTLTCTFKHGERMLQVLLELRHKCHRPTTLYRLTVPYGSILRVIIDDCVDRSATTDIFLHLQTFPLLCKKVEPPKTWRIQPTNPEHFFFDRVLELGCSCVSLFESQDLGGNSVMKLSFRHGQVERKVVDRLSRRCKRGTTFAYAPMQTREVGSQLKQARHWFNVTLMPHLSFSCCYALNAVLQQGNDAVAQMVLLQQQAFHNFVNNLVDFARANEGALEQALFCIRSAIEARSIVNVHVTLPELFRKFCLAYVPPKVPRGSCLVRRVFVTPSCVFFLPPNVHSENRVLRCFDAEYALRVSFRDDNLQHLSHSLMFHRQKEEMVDTIVAKFLRTGIEVGGRQFKFLASSCSQLRDHGVWLYAMDRQGFTAESIRRWMGDFSAIPNVAKKMARMGQCFSSTEESVKVPLHGGNMEEVPDVVGGVHPVSGKEFTFSDGIGMISTSLMQKVCKKLDLAEVPSAIQIRYAGYKGMLCVNPELRGDKLVLRDSMRKFSCSNSDSLEVIKVSAPRTVYLNRFLITILEQLGVPSRVFLCLQQKMMLTFADALVCESTALRVLCTYVGGTLPFLRLQQNGFCLARDPFVRLLLYTVYRSTMGKRRCRPQLFWPG</sequence>
<proteinExistence type="inferred from homology"/>
<keyword evidence="1 3" id="KW-0696">RNA-directed RNA polymerase</keyword>
<dbReference type="GO" id="GO:0003968">
    <property type="term" value="F:RNA-directed RNA polymerase activity"/>
    <property type="evidence" value="ECO:0000318"/>
    <property type="project" value="GO_Central"/>
</dbReference>
<dbReference type="InParanoid" id="B7Q238"/>
<dbReference type="InterPro" id="IPR057596">
    <property type="entry name" value="RDRP_core"/>
</dbReference>
<evidence type="ECO:0000313" key="3">
    <source>
        <dbReference type="EMBL" id="EEC12910.1"/>
    </source>
</evidence>
<dbReference type="EMBL" id="ABJB011010529">
    <property type="status" value="NOT_ANNOTATED_CDS"/>
    <property type="molecule type" value="Genomic_DNA"/>
</dbReference>
<organism>
    <name type="scientific">Ixodes scapularis</name>
    <name type="common">Black-legged tick</name>
    <name type="synonym">Deer tick</name>
    <dbReference type="NCBI Taxonomy" id="6945"/>
    <lineage>
        <taxon>Eukaryota</taxon>
        <taxon>Metazoa</taxon>
        <taxon>Ecdysozoa</taxon>
        <taxon>Arthropoda</taxon>
        <taxon>Chelicerata</taxon>
        <taxon>Arachnida</taxon>
        <taxon>Acari</taxon>
        <taxon>Parasitiformes</taxon>
        <taxon>Ixodida</taxon>
        <taxon>Ixodoidea</taxon>
        <taxon>Ixodidae</taxon>
        <taxon>Ixodinae</taxon>
        <taxon>Ixodes</taxon>
    </lineage>
</organism>
<dbReference type="Proteomes" id="UP000001555">
    <property type="component" value="Unassembled WGS sequence"/>
</dbReference>
<dbReference type="GO" id="GO:0003723">
    <property type="term" value="F:RNA binding"/>
    <property type="evidence" value="ECO:0007669"/>
    <property type="project" value="UniProtKB-KW"/>
</dbReference>
<comment type="catalytic activity">
    <reaction evidence="1">
        <text>RNA(n) + a ribonucleoside 5'-triphosphate = RNA(n+1) + diphosphate</text>
        <dbReference type="Rhea" id="RHEA:21248"/>
        <dbReference type="Rhea" id="RHEA-COMP:14527"/>
        <dbReference type="Rhea" id="RHEA-COMP:17342"/>
        <dbReference type="ChEBI" id="CHEBI:33019"/>
        <dbReference type="ChEBI" id="CHEBI:61557"/>
        <dbReference type="ChEBI" id="CHEBI:140395"/>
        <dbReference type="EC" id="2.7.7.48"/>
    </reaction>
</comment>
<dbReference type="InterPro" id="IPR007855">
    <property type="entry name" value="RDRP"/>
</dbReference>
<dbReference type="STRING" id="6945.B7Q238"/>
<dbReference type="PANTHER" id="PTHR23079:SF55">
    <property type="entry name" value="RNA-DIRECTED RNA POLYMERASE"/>
    <property type="match status" value="1"/>
</dbReference>
<dbReference type="VEuPathDB" id="VectorBase:ISCI008905"/>
<keyword evidence="1" id="KW-0808">Transferase</keyword>
<dbReference type="EnsemblMetazoa" id="ISCW008905-RA">
    <property type="protein sequence ID" value="ISCW008905-PA"/>
    <property type="gene ID" value="ISCW008905"/>
</dbReference>
<dbReference type="VEuPathDB" id="VectorBase:ISCW008905"/>
<evidence type="ECO:0000313" key="4">
    <source>
        <dbReference type="EnsemblMetazoa" id="ISCW008905-PA"/>
    </source>
</evidence>
<dbReference type="PaxDb" id="6945-B7Q238"/>
<keyword evidence="1" id="KW-0694">RNA-binding</keyword>
<name>B7Q238_IXOSC</name>
<feature type="domain" description="RDRP core" evidence="2">
    <location>
        <begin position="419"/>
        <end position="745"/>
    </location>
</feature>
<reference evidence="3 5" key="1">
    <citation type="submission" date="2008-03" db="EMBL/GenBank/DDBJ databases">
        <title>Annotation of Ixodes scapularis.</title>
        <authorList>
            <consortium name="Ixodes scapularis Genome Project Consortium"/>
            <person name="Caler E."/>
            <person name="Hannick L.I."/>
            <person name="Bidwell S."/>
            <person name="Joardar V."/>
            <person name="Thiagarajan M."/>
            <person name="Amedeo P."/>
            <person name="Galinsky K.J."/>
            <person name="Schobel S."/>
            <person name="Inman J."/>
            <person name="Hostetler J."/>
            <person name="Miller J."/>
            <person name="Hammond M."/>
            <person name="Megy K."/>
            <person name="Lawson D."/>
            <person name="Kodira C."/>
            <person name="Sutton G."/>
            <person name="Meyer J."/>
            <person name="Hill C.A."/>
            <person name="Birren B."/>
            <person name="Nene V."/>
            <person name="Collins F."/>
            <person name="Alarcon-Chaidez F."/>
            <person name="Wikel S."/>
            <person name="Strausberg R."/>
        </authorList>
    </citation>
    <scope>NUCLEOTIDE SEQUENCE [LARGE SCALE GENOMIC DNA]</scope>
    <source>
        <strain evidence="5">Wikel</strain>
        <strain evidence="3">Wikel colony</strain>
    </source>
</reference>
<evidence type="ECO:0000256" key="1">
    <source>
        <dbReference type="RuleBase" id="RU363098"/>
    </source>
</evidence>
<dbReference type="GO" id="GO:0030422">
    <property type="term" value="P:siRNA processing"/>
    <property type="evidence" value="ECO:0000318"/>
    <property type="project" value="GO_Central"/>
</dbReference>
<protein>
    <recommendedName>
        <fullName evidence="1">RNA-dependent RNA polymerase</fullName>
        <ecNumber evidence="1">2.7.7.48</ecNumber>
    </recommendedName>
</protein>
<keyword evidence="1" id="KW-0548">Nucleotidyltransferase</keyword>
<comment type="similarity">
    <text evidence="1">Belongs to the RdRP family.</text>
</comment>
<dbReference type="AlphaFoldDB" id="B7Q238"/>
<dbReference type="EC" id="2.7.7.48" evidence="1"/>
<keyword evidence="5" id="KW-1185">Reference proteome</keyword>